<comment type="caution">
    <text evidence="1">The sequence shown here is derived from an EMBL/GenBank/DDBJ whole genome shotgun (WGS) entry which is preliminary data.</text>
</comment>
<name>A0ACB9KRD1_BAUVA</name>
<gene>
    <name evidence="1" type="ORF">L6164_033236</name>
</gene>
<protein>
    <submittedName>
        <fullName evidence="1">Uncharacterized protein</fullName>
    </submittedName>
</protein>
<evidence type="ECO:0000313" key="1">
    <source>
        <dbReference type="EMBL" id="KAI4299811.1"/>
    </source>
</evidence>
<accession>A0ACB9KRD1</accession>
<evidence type="ECO:0000313" key="2">
    <source>
        <dbReference type="Proteomes" id="UP000828941"/>
    </source>
</evidence>
<dbReference type="Proteomes" id="UP000828941">
    <property type="component" value="Chromosome 13"/>
</dbReference>
<dbReference type="EMBL" id="CM039438">
    <property type="protein sequence ID" value="KAI4299811.1"/>
    <property type="molecule type" value="Genomic_DNA"/>
</dbReference>
<sequence length="106" mass="12053">MEVFRKMGEYGCSPDTLSFNNLIEQLCNNGLLAEAEEIYGEMDGKGVNPDEFTYGLLMDTCFEENRPDVAAAYFRKMVESECFPILVLECLRGKWKICISRSTSQT</sequence>
<proteinExistence type="predicted"/>
<keyword evidence="2" id="KW-1185">Reference proteome</keyword>
<reference evidence="1 2" key="1">
    <citation type="journal article" date="2022" name="DNA Res.">
        <title>Chromosomal-level genome assembly of the orchid tree Bauhinia variegata (Leguminosae; Cercidoideae) supports the allotetraploid origin hypothesis of Bauhinia.</title>
        <authorList>
            <person name="Zhong Y."/>
            <person name="Chen Y."/>
            <person name="Zheng D."/>
            <person name="Pang J."/>
            <person name="Liu Y."/>
            <person name="Luo S."/>
            <person name="Meng S."/>
            <person name="Qian L."/>
            <person name="Wei D."/>
            <person name="Dai S."/>
            <person name="Zhou R."/>
        </authorList>
    </citation>
    <scope>NUCLEOTIDE SEQUENCE [LARGE SCALE GENOMIC DNA]</scope>
    <source>
        <strain evidence="1">BV-YZ2020</strain>
    </source>
</reference>
<organism evidence="1 2">
    <name type="scientific">Bauhinia variegata</name>
    <name type="common">Purple orchid tree</name>
    <name type="synonym">Phanera variegata</name>
    <dbReference type="NCBI Taxonomy" id="167791"/>
    <lineage>
        <taxon>Eukaryota</taxon>
        <taxon>Viridiplantae</taxon>
        <taxon>Streptophyta</taxon>
        <taxon>Embryophyta</taxon>
        <taxon>Tracheophyta</taxon>
        <taxon>Spermatophyta</taxon>
        <taxon>Magnoliopsida</taxon>
        <taxon>eudicotyledons</taxon>
        <taxon>Gunneridae</taxon>
        <taxon>Pentapetalae</taxon>
        <taxon>rosids</taxon>
        <taxon>fabids</taxon>
        <taxon>Fabales</taxon>
        <taxon>Fabaceae</taxon>
        <taxon>Cercidoideae</taxon>
        <taxon>Cercideae</taxon>
        <taxon>Bauhiniinae</taxon>
        <taxon>Bauhinia</taxon>
    </lineage>
</organism>